<evidence type="ECO:0000256" key="1">
    <source>
        <dbReference type="SAM" id="MobiDB-lite"/>
    </source>
</evidence>
<feature type="region of interest" description="Disordered" evidence="1">
    <location>
        <begin position="1"/>
        <end position="121"/>
    </location>
</feature>
<sequence>MGVARGRPSGVQGPWVVELGFRSSRPGGSTGRRQKQRLGGRPAPRNPEIPGGWGRTPRPPSTSPGGPTLSCAGAAPNLPPSPISSPTLQASPAAPSGGPRASRPPPGLAAAETLGVGTGKS</sequence>
<proteinExistence type="predicted"/>
<name>A0A2K5L0Y9_CERAT</name>
<protein>
    <submittedName>
        <fullName evidence="2">Uncharacterized protein</fullName>
    </submittedName>
</protein>
<accession>A0A2K5L0Y9</accession>
<dbReference type="GeneTree" id="ENSGT00910000147983"/>
<keyword evidence="3" id="KW-1185">Reference proteome</keyword>
<reference evidence="2" key="2">
    <citation type="submission" date="2025-09" db="UniProtKB">
        <authorList>
            <consortium name="Ensembl"/>
        </authorList>
    </citation>
    <scope>IDENTIFICATION</scope>
</reference>
<feature type="compositionally biased region" description="Low complexity" evidence="1">
    <location>
        <begin position="90"/>
        <end position="101"/>
    </location>
</feature>
<dbReference type="Proteomes" id="UP000233060">
    <property type="component" value="Unassembled WGS sequence"/>
</dbReference>
<dbReference type="Bgee" id="ENSCATG00000020514">
    <property type="expression patterns" value="Expressed in cerebellum"/>
</dbReference>
<reference evidence="2" key="1">
    <citation type="submission" date="2025-08" db="UniProtKB">
        <authorList>
            <consortium name="Ensembl"/>
        </authorList>
    </citation>
    <scope>IDENTIFICATION</scope>
</reference>
<dbReference type="AlphaFoldDB" id="A0A2K5L0Y9"/>
<dbReference type="Ensembl" id="ENSCATT00000023635.1">
    <property type="protein sequence ID" value="ENSCATP00000006605.1"/>
    <property type="gene ID" value="ENSCATG00000020514.1"/>
</dbReference>
<evidence type="ECO:0000313" key="3">
    <source>
        <dbReference type="Proteomes" id="UP000233060"/>
    </source>
</evidence>
<evidence type="ECO:0000313" key="2">
    <source>
        <dbReference type="Ensembl" id="ENSCATP00000006605.1"/>
    </source>
</evidence>
<dbReference type="OMA" id="WVVELGF"/>
<organism evidence="2 3">
    <name type="scientific">Cercocebus atys</name>
    <name type="common">Sooty mangabey</name>
    <name type="synonym">Cercocebus torquatus atys</name>
    <dbReference type="NCBI Taxonomy" id="9531"/>
    <lineage>
        <taxon>Eukaryota</taxon>
        <taxon>Metazoa</taxon>
        <taxon>Chordata</taxon>
        <taxon>Craniata</taxon>
        <taxon>Vertebrata</taxon>
        <taxon>Euteleostomi</taxon>
        <taxon>Mammalia</taxon>
        <taxon>Eutheria</taxon>
        <taxon>Euarchontoglires</taxon>
        <taxon>Primates</taxon>
        <taxon>Haplorrhini</taxon>
        <taxon>Catarrhini</taxon>
        <taxon>Cercopithecidae</taxon>
        <taxon>Cercopithecinae</taxon>
        <taxon>Cercocebus</taxon>
    </lineage>
</organism>